<feature type="non-terminal residue" evidence="1">
    <location>
        <position position="1"/>
    </location>
</feature>
<sequence length="67" mass="7100">AHISAGPGASVTSNVICEPVVINGFHNLLTLEPKSFVPFSTPMALQSHWVKGSSNHFEKSGNAVKII</sequence>
<accession>A0AAV2TRE6</accession>
<name>A0AAV2TRE6_CALDB</name>
<dbReference type="AlphaFoldDB" id="A0AAV2TRE6"/>
<organism evidence="1 2">
    <name type="scientific">Calicophoron daubneyi</name>
    <name type="common">Rumen fluke</name>
    <name type="synonym">Paramphistomum daubneyi</name>
    <dbReference type="NCBI Taxonomy" id="300641"/>
    <lineage>
        <taxon>Eukaryota</taxon>
        <taxon>Metazoa</taxon>
        <taxon>Spiralia</taxon>
        <taxon>Lophotrochozoa</taxon>
        <taxon>Platyhelminthes</taxon>
        <taxon>Trematoda</taxon>
        <taxon>Digenea</taxon>
        <taxon>Plagiorchiida</taxon>
        <taxon>Pronocephalata</taxon>
        <taxon>Paramphistomoidea</taxon>
        <taxon>Paramphistomidae</taxon>
        <taxon>Calicophoron</taxon>
    </lineage>
</organism>
<proteinExistence type="predicted"/>
<feature type="non-terminal residue" evidence="1">
    <location>
        <position position="67"/>
    </location>
</feature>
<gene>
    <name evidence="1" type="ORF">CDAUBV1_LOCUS13660</name>
</gene>
<dbReference type="EMBL" id="CAXLJL010000529">
    <property type="protein sequence ID" value="CAL5138784.1"/>
    <property type="molecule type" value="Genomic_DNA"/>
</dbReference>
<evidence type="ECO:0000313" key="2">
    <source>
        <dbReference type="Proteomes" id="UP001497525"/>
    </source>
</evidence>
<comment type="caution">
    <text evidence="1">The sequence shown here is derived from an EMBL/GenBank/DDBJ whole genome shotgun (WGS) entry which is preliminary data.</text>
</comment>
<reference evidence="1" key="1">
    <citation type="submission" date="2024-06" db="EMBL/GenBank/DDBJ databases">
        <authorList>
            <person name="Liu X."/>
            <person name="Lenzi L."/>
            <person name="Haldenby T S."/>
            <person name="Uol C."/>
        </authorList>
    </citation>
    <scope>NUCLEOTIDE SEQUENCE</scope>
</reference>
<dbReference type="Proteomes" id="UP001497525">
    <property type="component" value="Unassembled WGS sequence"/>
</dbReference>
<protein>
    <submittedName>
        <fullName evidence="1">Uncharacterized protein</fullName>
    </submittedName>
</protein>
<evidence type="ECO:0000313" key="1">
    <source>
        <dbReference type="EMBL" id="CAL5138784.1"/>
    </source>
</evidence>